<dbReference type="Proteomes" id="UP000214596">
    <property type="component" value="Unassembled WGS sequence"/>
</dbReference>
<reference evidence="1 2" key="1">
    <citation type="journal article" date="2017" name="Appl. Environ. Microbiol.">
        <title>Parallel evolution of two clades of a major Atlantic endemic Vibrio parahaemolyticus pathogen lineage by independent acquisition of related pathogenicity islands.</title>
        <authorList>
            <person name="Xu F."/>
            <person name="Gonzalez-Escalona N."/>
            <person name="Drees K.P."/>
            <person name="Sebra R.P."/>
            <person name="Cooper V.S."/>
            <person name="Jones S.H."/>
            <person name="Whistler C.A."/>
        </authorList>
    </citation>
    <scope>NUCLEOTIDE SEQUENCE [LARGE SCALE GENOMIC DNA]</scope>
    <source>
        <strain evidence="1 2">MAVP-3</strain>
    </source>
</reference>
<dbReference type="Gene3D" id="3.60.21.10">
    <property type="match status" value="1"/>
</dbReference>
<protein>
    <submittedName>
        <fullName evidence="1">Bis(5'-nucleosyl)-tetraphosphatase</fullName>
    </submittedName>
</protein>
<accession>A0A227J397</accession>
<dbReference type="PANTHER" id="PTHR40942">
    <property type="match status" value="1"/>
</dbReference>
<dbReference type="PANTHER" id="PTHR40942:SF4">
    <property type="entry name" value="CYTOCHROME C5"/>
    <property type="match status" value="1"/>
</dbReference>
<proteinExistence type="predicted"/>
<dbReference type="AlphaFoldDB" id="A0A227J397"/>
<sequence>MCHAGISPQWDLETARQCAREVERIIQGEELPWLLKNMYSNLPDLWDDSLEGLDRYRYIINAFTRMRFCFSDGRLDMDCKLPPQEVTGDQLVPWFE</sequence>
<comment type="caution">
    <text evidence="1">The sequence shown here is derived from an EMBL/GenBank/DDBJ whole genome shotgun (WGS) entry which is preliminary data.</text>
</comment>
<dbReference type="EMBL" id="NIXT01003109">
    <property type="protein sequence ID" value="OXE29581.1"/>
    <property type="molecule type" value="Genomic_DNA"/>
</dbReference>
<name>A0A227J397_VIBPH</name>
<dbReference type="SUPFAM" id="SSF56300">
    <property type="entry name" value="Metallo-dependent phosphatases"/>
    <property type="match status" value="1"/>
</dbReference>
<evidence type="ECO:0000313" key="2">
    <source>
        <dbReference type="Proteomes" id="UP000214596"/>
    </source>
</evidence>
<gene>
    <name evidence="1" type="ORF">CA163_27890</name>
</gene>
<dbReference type="InterPro" id="IPR029052">
    <property type="entry name" value="Metallo-depent_PP-like"/>
</dbReference>
<feature type="non-terminal residue" evidence="1">
    <location>
        <position position="96"/>
    </location>
</feature>
<dbReference type="STRING" id="670.ACZ92_14925"/>
<organism evidence="1 2">
    <name type="scientific">Vibrio parahaemolyticus</name>
    <dbReference type="NCBI Taxonomy" id="670"/>
    <lineage>
        <taxon>Bacteria</taxon>
        <taxon>Pseudomonadati</taxon>
        <taxon>Pseudomonadota</taxon>
        <taxon>Gammaproteobacteria</taxon>
        <taxon>Vibrionales</taxon>
        <taxon>Vibrionaceae</taxon>
        <taxon>Vibrio</taxon>
    </lineage>
</organism>
<evidence type="ECO:0000313" key="1">
    <source>
        <dbReference type="EMBL" id="OXE29581.1"/>
    </source>
</evidence>